<comment type="caution">
    <text evidence="4">The sequence shown here is derived from an EMBL/GenBank/DDBJ whole genome shotgun (WGS) entry which is preliminary data.</text>
</comment>
<dbReference type="SUPFAM" id="SSF46689">
    <property type="entry name" value="Homeodomain-like"/>
    <property type="match status" value="1"/>
</dbReference>
<proteinExistence type="predicted"/>
<evidence type="ECO:0000256" key="2">
    <source>
        <dbReference type="PROSITE-ProRule" id="PRU00335"/>
    </source>
</evidence>
<dbReference type="InterPro" id="IPR009057">
    <property type="entry name" value="Homeodomain-like_sf"/>
</dbReference>
<name>A0A6N9H5D6_9MICO</name>
<dbReference type="Pfam" id="PF00440">
    <property type="entry name" value="TetR_N"/>
    <property type="match status" value="1"/>
</dbReference>
<dbReference type="AlphaFoldDB" id="A0A6N9H5D6"/>
<dbReference type="Proteomes" id="UP000469215">
    <property type="component" value="Unassembled WGS sequence"/>
</dbReference>
<dbReference type="InterPro" id="IPR001647">
    <property type="entry name" value="HTH_TetR"/>
</dbReference>
<reference evidence="4 5" key="1">
    <citation type="submission" date="2020-01" db="EMBL/GenBank/DDBJ databases">
        <authorList>
            <person name="Deng T."/>
        </authorList>
    </citation>
    <scope>NUCLEOTIDE SEQUENCE [LARGE SCALE GENOMIC DNA]</scope>
    <source>
        <strain evidence="4 5">5221</strain>
    </source>
</reference>
<dbReference type="SUPFAM" id="SSF48498">
    <property type="entry name" value="Tetracyclin repressor-like, C-terminal domain"/>
    <property type="match status" value="1"/>
</dbReference>
<keyword evidence="1 2" id="KW-0238">DNA-binding</keyword>
<feature type="domain" description="HTH tetR-type" evidence="3">
    <location>
        <begin position="2"/>
        <end position="62"/>
    </location>
</feature>
<dbReference type="Gene3D" id="1.10.10.60">
    <property type="entry name" value="Homeodomain-like"/>
    <property type="match status" value="1"/>
</dbReference>
<dbReference type="RefSeq" id="WP_160952446.1">
    <property type="nucleotide sequence ID" value="NZ_WWEQ01000008.1"/>
</dbReference>
<accession>A0A6N9H5D6</accession>
<evidence type="ECO:0000313" key="4">
    <source>
        <dbReference type="EMBL" id="MYM19006.1"/>
    </source>
</evidence>
<dbReference type="GO" id="GO:0003677">
    <property type="term" value="F:DNA binding"/>
    <property type="evidence" value="ECO:0007669"/>
    <property type="project" value="UniProtKB-UniRule"/>
</dbReference>
<sequence>MPLTTDSIADAALAILADFGMGDLSMRRLARDLDVQPSALYWHVKNKQEVFVLVSRRLSAEVDARLPRGTAASAVVVATALRDVLLRHRDGAEIFLLAYSLDAESTVPERLEEAVPDPAAQEALLSFVLGHVQIEQNRQLLGVADAGAGERFAAALSSVARALLP</sequence>
<dbReference type="PROSITE" id="PS50977">
    <property type="entry name" value="HTH_TETR_2"/>
    <property type="match status" value="1"/>
</dbReference>
<evidence type="ECO:0000313" key="5">
    <source>
        <dbReference type="Proteomes" id="UP000469215"/>
    </source>
</evidence>
<evidence type="ECO:0000256" key="1">
    <source>
        <dbReference type="ARBA" id="ARBA00023125"/>
    </source>
</evidence>
<gene>
    <name evidence="4" type="ORF">GSY69_03180</name>
</gene>
<organism evidence="4 5">
    <name type="scientific">Brevibacterium rongguiense</name>
    <dbReference type="NCBI Taxonomy" id="2695267"/>
    <lineage>
        <taxon>Bacteria</taxon>
        <taxon>Bacillati</taxon>
        <taxon>Actinomycetota</taxon>
        <taxon>Actinomycetes</taxon>
        <taxon>Micrococcales</taxon>
        <taxon>Brevibacteriaceae</taxon>
        <taxon>Brevibacterium</taxon>
    </lineage>
</organism>
<protein>
    <submittedName>
        <fullName evidence="4">TetR family transcriptional regulator</fullName>
    </submittedName>
</protein>
<feature type="DNA-binding region" description="H-T-H motif" evidence="2">
    <location>
        <begin position="25"/>
        <end position="44"/>
    </location>
</feature>
<dbReference type="EMBL" id="WWEQ01000008">
    <property type="protein sequence ID" value="MYM19006.1"/>
    <property type="molecule type" value="Genomic_DNA"/>
</dbReference>
<evidence type="ECO:0000259" key="3">
    <source>
        <dbReference type="PROSITE" id="PS50977"/>
    </source>
</evidence>
<dbReference type="InterPro" id="IPR036271">
    <property type="entry name" value="Tet_transcr_reg_TetR-rel_C_sf"/>
</dbReference>
<keyword evidence="5" id="KW-1185">Reference proteome</keyword>
<dbReference type="Gene3D" id="1.10.357.10">
    <property type="entry name" value="Tetracycline Repressor, domain 2"/>
    <property type="match status" value="1"/>
</dbReference>